<dbReference type="AlphaFoldDB" id="A0A7T1ALZ1"/>
<protein>
    <recommendedName>
        <fullName evidence="3">Thioredoxin-like [2Fe-2S] ferredoxin</fullName>
    </recommendedName>
</protein>
<accession>A0A7T1ALZ1</accession>
<dbReference type="KEGG" id="alam:RT761_01585"/>
<dbReference type="RefSeq" id="WP_218110879.1">
    <property type="nucleotide sequence ID" value="NZ_CP065383.1"/>
</dbReference>
<evidence type="ECO:0000313" key="1">
    <source>
        <dbReference type="EMBL" id="QPM68367.1"/>
    </source>
</evidence>
<reference evidence="1 2" key="1">
    <citation type="journal article" date="2021" name="Nat. Commun.">
        <title>Isolation of a member of the candidate phylum Atribacteria reveals a unique cell membrane structure.</title>
        <authorList>
            <person name="Taiki K."/>
            <person name="Nobu M.K."/>
            <person name="Kusada H."/>
            <person name="Meng X.-Y."/>
            <person name="Hosoki N."/>
            <person name="Uematsu K."/>
            <person name="Yoshioka H."/>
            <person name="Kamagata Y."/>
            <person name="Tamaki H."/>
        </authorList>
    </citation>
    <scope>NUCLEOTIDE SEQUENCE [LARGE SCALE GENOMIC DNA]</scope>
    <source>
        <strain evidence="1 2">RT761</strain>
    </source>
</reference>
<gene>
    <name evidence="1" type="ORF">RT761_01585</name>
</gene>
<dbReference type="InterPro" id="IPR036249">
    <property type="entry name" value="Thioredoxin-like_sf"/>
</dbReference>
<keyword evidence="2" id="KW-1185">Reference proteome</keyword>
<dbReference type="Pfam" id="PF01257">
    <property type="entry name" value="2Fe-2S_thioredx"/>
    <property type="match status" value="1"/>
</dbReference>
<dbReference type="Proteomes" id="UP000594463">
    <property type="component" value="Chromosome"/>
</dbReference>
<sequence>MVTIAICVGSSCHLKGAYDIIHQCEETISKLGLRDQVELKGTFCLGKCSQEGVTIVIDDEIETGVTPDNFQRIFKEKVMVKVKED</sequence>
<dbReference type="Gene3D" id="3.40.30.10">
    <property type="entry name" value="Glutaredoxin"/>
    <property type="match status" value="1"/>
</dbReference>
<evidence type="ECO:0000313" key="2">
    <source>
        <dbReference type="Proteomes" id="UP000594463"/>
    </source>
</evidence>
<organism evidence="1 2">
    <name type="scientific">Atribacter laminatus</name>
    <dbReference type="NCBI Taxonomy" id="2847778"/>
    <lineage>
        <taxon>Bacteria</taxon>
        <taxon>Pseudomonadati</taxon>
        <taxon>Atribacterota</taxon>
        <taxon>Atribacteria</taxon>
        <taxon>Atribacterales</taxon>
        <taxon>Atribacteraceae</taxon>
        <taxon>Atribacter</taxon>
    </lineage>
</organism>
<proteinExistence type="predicted"/>
<name>A0A7T1ALZ1_ATRLM</name>
<dbReference type="SUPFAM" id="SSF52833">
    <property type="entry name" value="Thioredoxin-like"/>
    <property type="match status" value="1"/>
</dbReference>
<dbReference type="EMBL" id="CP065383">
    <property type="protein sequence ID" value="QPM68367.1"/>
    <property type="molecule type" value="Genomic_DNA"/>
</dbReference>
<evidence type="ECO:0008006" key="3">
    <source>
        <dbReference type="Google" id="ProtNLM"/>
    </source>
</evidence>
<dbReference type="CDD" id="cd02980">
    <property type="entry name" value="TRX_Fd_family"/>
    <property type="match status" value="1"/>
</dbReference>